<name>A0A5S9F221_UABAM</name>
<sequence>MLYKNKYLILVVVSLSFLMADWSQKRSLYYKFSMNNQVMGYVEVQVLPKSDHVEVHSRTFIQASLMGQSFDVKATEMMKLSSDGKRQYFDSNVTQGETQLGSTVSIKDGFIHFTSKSGGEEKKIEAAGVTFESYPYYRNIVKDLGDGQKHTYRVFSDQTGEVEDVTYQKKREEEITLAGKKYQAIVASYYNKNSGQTQEIWYEVESGCVLKTQLPGNVEIAIADPNILGKIKRVEIDDLLFARVNVSITDYTKITYMKLNVKIRTAGEIVTPESLNVPGQSFRGKVVDNVIEGVFEIAHAHYDGKDAPAFPTTYDKELQTYLQVEQQIEADDSLLIDHAKKITAGAKDSWDAVRKISRWVSENISYKIPGGSARQTFDSKTGECASHSRLVTALCRGVGIPARLASGGMYTPLYGGSFGQHVWNEVYMGKAGWIPIDSTANEIDYVDSGHLRIGNLASFNPQNITVEEHRILEQKATDLVSQTKAPWEIGKEYTYSYSYQGKKLGTDSFRIVSFKDGVYTCENKLAMTGLNSHGTWKLHEDMRPISYKLEGKTPQFAYTLDCAFSKDKVVEKVIKGMWPVTKTVPLQGDHYLFDNSNLGTLAMIVTKIPRKEGEKAVVKIFHPSSIRVLTLQIEVGKQQNITVNGKEYSCWMVDISLAGMPLKVWVDDTGRILRETENAGNLVIELQNP</sequence>
<dbReference type="Gene3D" id="3.10.620.30">
    <property type="match status" value="1"/>
</dbReference>
<dbReference type="GO" id="GO:0006508">
    <property type="term" value="P:proteolysis"/>
    <property type="evidence" value="ECO:0007669"/>
    <property type="project" value="UniProtKB-KW"/>
</dbReference>
<evidence type="ECO:0000259" key="1">
    <source>
        <dbReference type="SMART" id="SM00460"/>
    </source>
</evidence>
<dbReference type="SMART" id="SM00460">
    <property type="entry name" value="TGc"/>
    <property type="match status" value="1"/>
</dbReference>
<dbReference type="SUPFAM" id="SSF54001">
    <property type="entry name" value="Cysteine proteinases"/>
    <property type="match status" value="1"/>
</dbReference>
<dbReference type="AlphaFoldDB" id="A0A5S9F221"/>
<dbReference type="RefSeq" id="WP_151966259.1">
    <property type="nucleotide sequence ID" value="NZ_AP019860.1"/>
</dbReference>
<keyword evidence="2" id="KW-0378">Hydrolase</keyword>
<dbReference type="Proteomes" id="UP000326354">
    <property type="component" value="Chromosome"/>
</dbReference>
<evidence type="ECO:0000313" key="2">
    <source>
        <dbReference type="EMBL" id="BBM81999.1"/>
    </source>
</evidence>
<proteinExistence type="predicted"/>
<protein>
    <submittedName>
        <fullName evidence="2">Cysteine protease</fullName>
    </submittedName>
</protein>
<evidence type="ECO:0000313" key="3">
    <source>
        <dbReference type="Proteomes" id="UP000326354"/>
    </source>
</evidence>
<dbReference type="Pfam" id="PF01841">
    <property type="entry name" value="Transglut_core"/>
    <property type="match status" value="1"/>
</dbReference>
<dbReference type="EMBL" id="AP019860">
    <property type="protein sequence ID" value="BBM81999.1"/>
    <property type="molecule type" value="Genomic_DNA"/>
</dbReference>
<keyword evidence="2" id="KW-0645">Protease</keyword>
<dbReference type="KEGG" id="uam:UABAM_00342"/>
<dbReference type="GO" id="GO:0008233">
    <property type="term" value="F:peptidase activity"/>
    <property type="evidence" value="ECO:0007669"/>
    <property type="project" value="UniProtKB-KW"/>
</dbReference>
<keyword evidence="3" id="KW-1185">Reference proteome</keyword>
<accession>A0A5S9F221</accession>
<dbReference type="PANTHER" id="PTHR33490:SF3">
    <property type="entry name" value="CONSERVED INTEGRAL MEMBRANE PROTEIN"/>
    <property type="match status" value="1"/>
</dbReference>
<gene>
    <name evidence="2" type="ORF">UABAM_00342</name>
</gene>
<dbReference type="InterPro" id="IPR002931">
    <property type="entry name" value="Transglutaminase-like"/>
</dbReference>
<feature type="domain" description="Transglutaminase-like" evidence="1">
    <location>
        <begin position="376"/>
        <end position="440"/>
    </location>
</feature>
<dbReference type="OrthoDB" id="9804872at2"/>
<dbReference type="InterPro" id="IPR045767">
    <property type="entry name" value="DUF6134"/>
</dbReference>
<dbReference type="InterPro" id="IPR038765">
    <property type="entry name" value="Papain-like_cys_pep_sf"/>
</dbReference>
<organism evidence="2 3">
    <name type="scientific">Uabimicrobium amorphum</name>
    <dbReference type="NCBI Taxonomy" id="2596890"/>
    <lineage>
        <taxon>Bacteria</taxon>
        <taxon>Pseudomonadati</taxon>
        <taxon>Planctomycetota</taxon>
        <taxon>Candidatus Uabimicrobiia</taxon>
        <taxon>Candidatus Uabimicrobiales</taxon>
        <taxon>Candidatus Uabimicrobiaceae</taxon>
        <taxon>Candidatus Uabimicrobium</taxon>
    </lineage>
</organism>
<reference evidence="2 3" key="1">
    <citation type="submission" date="2019-08" db="EMBL/GenBank/DDBJ databases">
        <title>Complete genome sequence of Candidatus Uab amorphum.</title>
        <authorList>
            <person name="Shiratori T."/>
            <person name="Suzuki S."/>
            <person name="Kakizawa Y."/>
            <person name="Ishida K."/>
        </authorList>
    </citation>
    <scope>NUCLEOTIDE SEQUENCE [LARGE SCALE GENOMIC DNA]</scope>
    <source>
        <strain evidence="2 3">SRT547</strain>
    </source>
</reference>
<dbReference type="Pfam" id="PF19630">
    <property type="entry name" value="DUF6134"/>
    <property type="match status" value="1"/>
</dbReference>
<dbReference type="PANTHER" id="PTHR33490">
    <property type="entry name" value="BLR5614 PROTEIN-RELATED"/>
    <property type="match status" value="1"/>
</dbReference>